<sequence length="467" mass="49692">MNEQARWSDGIPHVADAAAMRAAETALSAVAELIDIDPGDLTANGLLEYTGLLGNIARVVEGRQVGNVGEIARRSGADAGLDGLAARHGAATPAALFEKITGAKNSTAYRYARTAKHATPRVSDAGAPLPPLFEHTAAVLAEGIIGLDAAEALTATLAAVLPRAIPAELDEAERTLLGNATGASGNAPLPADELRLQAKAFCIALDPDGAEPTAEQQHQARSLTFTAQDDGMLRIAGRLSPEQAAIVTPVFDAFMSPRTGPVFLTEEELAAKNAQPEQRSRSQERSDVFTAIIGGVGKQDATPKLHGRGPTVLVVTNGNDLQNGTGAACSPGTPEPLPQSFVRQMQCDGDTRPLDFRRGEVLNLGAAERFFAAAQRLALIARDGPTCVADGCTIPAWLTEAHHIVAWADGGRTDLRNGVMVCWFHHRLLERGEWSVRIVDGRARMIPPAWYVGRRYLRRQRRELDSG</sequence>
<dbReference type="EMBL" id="FNRY01000001">
    <property type="protein sequence ID" value="SEB42806.1"/>
    <property type="molecule type" value="Genomic_DNA"/>
</dbReference>
<evidence type="ECO:0000313" key="2">
    <source>
        <dbReference type="EMBL" id="SEB42806.1"/>
    </source>
</evidence>
<dbReference type="STRING" id="640635.SAMN04489806_0569"/>
<dbReference type="Pfam" id="PF02720">
    <property type="entry name" value="DUF222"/>
    <property type="match status" value="1"/>
</dbReference>
<gene>
    <name evidence="2" type="ORF">SAMN04489806_0569</name>
</gene>
<protein>
    <submittedName>
        <fullName evidence="2">HNH endonuclease</fullName>
    </submittedName>
</protein>
<dbReference type="InterPro" id="IPR003870">
    <property type="entry name" value="DUF222"/>
</dbReference>
<dbReference type="CDD" id="cd00085">
    <property type="entry name" value="HNHc"/>
    <property type="match status" value="1"/>
</dbReference>
<dbReference type="RefSeq" id="WP_091179624.1">
    <property type="nucleotide sequence ID" value="NZ_FNRY01000001.1"/>
</dbReference>
<dbReference type="Gene3D" id="1.10.30.50">
    <property type="match status" value="1"/>
</dbReference>
<keyword evidence="2" id="KW-0255">Endonuclease</keyword>
<keyword evidence="3" id="KW-1185">Reference proteome</keyword>
<feature type="domain" description="HNH nuclease" evidence="1">
    <location>
        <begin position="374"/>
        <end position="427"/>
    </location>
</feature>
<proteinExistence type="predicted"/>
<accession>A0A1H4J9Z1</accession>
<dbReference type="GO" id="GO:0004519">
    <property type="term" value="F:endonuclease activity"/>
    <property type="evidence" value="ECO:0007669"/>
    <property type="project" value="UniProtKB-KW"/>
</dbReference>
<dbReference type="AlphaFoldDB" id="A0A1H4J9Z1"/>
<evidence type="ECO:0000313" key="3">
    <source>
        <dbReference type="Proteomes" id="UP000199183"/>
    </source>
</evidence>
<dbReference type="InterPro" id="IPR003615">
    <property type="entry name" value="HNH_nuc"/>
</dbReference>
<dbReference type="Pfam" id="PF13391">
    <property type="entry name" value="HNH_2"/>
    <property type="match status" value="1"/>
</dbReference>
<name>A0A1H4J9Z1_9MICO</name>
<dbReference type="SMART" id="SM00507">
    <property type="entry name" value="HNHc"/>
    <property type="match status" value="1"/>
</dbReference>
<keyword evidence="2" id="KW-0378">Hydrolase</keyword>
<organism evidence="2 3">
    <name type="scientific">Paramicrobacterium humi</name>
    <dbReference type="NCBI Taxonomy" id="640635"/>
    <lineage>
        <taxon>Bacteria</taxon>
        <taxon>Bacillati</taxon>
        <taxon>Actinomycetota</taxon>
        <taxon>Actinomycetes</taxon>
        <taxon>Micrococcales</taxon>
        <taxon>Microbacteriaceae</taxon>
        <taxon>Paramicrobacterium</taxon>
    </lineage>
</organism>
<dbReference type="Proteomes" id="UP000199183">
    <property type="component" value="Unassembled WGS sequence"/>
</dbReference>
<dbReference type="OrthoDB" id="5177627at2"/>
<keyword evidence="2" id="KW-0540">Nuclease</keyword>
<reference evidence="2 3" key="1">
    <citation type="submission" date="2016-10" db="EMBL/GenBank/DDBJ databases">
        <authorList>
            <person name="de Groot N.N."/>
        </authorList>
    </citation>
    <scope>NUCLEOTIDE SEQUENCE [LARGE SCALE GENOMIC DNA]</scope>
    <source>
        <strain evidence="2 3">DSM 21799</strain>
    </source>
</reference>
<evidence type="ECO:0000259" key="1">
    <source>
        <dbReference type="SMART" id="SM00507"/>
    </source>
</evidence>